<keyword evidence="6" id="KW-1185">Reference proteome</keyword>
<dbReference type="InParanoid" id="G7E1U8"/>
<evidence type="ECO:0000256" key="3">
    <source>
        <dbReference type="ARBA" id="ARBA00023277"/>
    </source>
</evidence>
<sequence>MAHHFHFNQQLGTETTFAITHETRSIRLHAHCSEPSLLAAGIVLEAWTNLGADGDQWRAVPFERCDVLSLGDSSTVLLEAVVSLEGSKHNFLAKSAYELTYRLRYTQDNDRILWLGSGENAHIKVHASRVGVASLADMVTPVDDRARLLSTAAPQVLIIECDLSADLQSGQLESFKLAQPKMRDGLVLERSKPTWFVPRLLAKDAMLRADIDAQLLIFRTESESDSNLSVMSDEALVYYPFCTPSVTSTLRGDMADSSFWLRCELDANSSEDARGVVAVGWTPLSQLSALIEQMVSAAREYNKNLMKTLANDAPRSIPSSLQVGTTGTPYGLGVCTWNALGQDYKLSQVESMLTSLEEADLLECFDSLLLDDGWQYVDGPPEKGNDRRLVNFGAMPGWNDLKAAGAKTSPKDGLDDLEHAIRHIKAQFPSIRRVGVWLTMQGYWGGVSPDSALSKRYQMRDFLLRDPTGGPPNGDVWHLPSESDAYAFWSDFFHALKSAGVDFVKVDNQAHLDYVLRDAAGRAAGKWRQTMSKAMREAAKSAGLDQTDCMAGSPRTWSGPVGLSSKGVRAPLRTSDDFLPLVRDSHRHHVYNNATTALLHNALHILPDFDMFQSSNTLGFTTYHAAFNAMTTAPLYLTDEPGKYDGAVIRRLVAQDSSGAWKACQARTSSAGKVGASVFEDNLGQGFGPALFIARQHEHGLTLGFWNTRAEPDARAYHMLTRGELQPLLSSGTDQVLLFDAETMNASIMNALEGDPDQPIAQIVLQPETWRTMTTAFVRQFDGRVSYSLLGLIDKYASLSPVERVEIITRSQNKPEIAQTQSRREEAMPQLIPFVRRRFQPNSKDLDVQALARSVVCSPYSSVKTLFSALFAFAFLVTHYVWQNRIRPAITGDSSQKSSYAVQSSSKAFSVALSVQLSLRGRFAMTLANASPAQLGNLMILIDGEPTRKFSIQPIFYGMILLVVDEDAFTLKHDHSATDWEIQIHLGGYE</sequence>
<name>G7E1U8_MIXOS</name>
<protein>
    <submittedName>
        <fullName evidence="5">Uncharacterized protein</fullName>
    </submittedName>
</protein>
<comment type="caution">
    <text evidence="5">The sequence shown here is derived from an EMBL/GenBank/DDBJ whole genome shotgun (WGS) entry which is preliminary data.</text>
</comment>
<dbReference type="PANTHER" id="PTHR31268">
    <property type="match status" value="1"/>
</dbReference>
<dbReference type="InterPro" id="IPR008811">
    <property type="entry name" value="Glycosyl_hydrolases_36"/>
</dbReference>
<proteinExistence type="inferred from homology"/>
<evidence type="ECO:0000313" key="5">
    <source>
        <dbReference type="EMBL" id="GAA96808.1"/>
    </source>
</evidence>
<comment type="catalytic activity">
    <reaction evidence="4">
        <text>alpha-D-galactosyl-(1-&gt;3)-1D-myo-inositol + sucrose = raffinose + myo-inositol</text>
        <dbReference type="Rhea" id="RHEA:20161"/>
        <dbReference type="ChEBI" id="CHEBI:16634"/>
        <dbReference type="ChEBI" id="CHEBI:17268"/>
        <dbReference type="ChEBI" id="CHEBI:17505"/>
        <dbReference type="ChEBI" id="CHEBI:17992"/>
        <dbReference type="EC" id="2.4.1.82"/>
    </reaction>
</comment>
<accession>G7E1U8</accession>
<evidence type="ECO:0000256" key="2">
    <source>
        <dbReference type="ARBA" id="ARBA00007240"/>
    </source>
</evidence>
<dbReference type="Pfam" id="PF05691">
    <property type="entry name" value="Raffinose_syn"/>
    <property type="match status" value="1"/>
</dbReference>
<dbReference type="Proteomes" id="UP000009131">
    <property type="component" value="Unassembled WGS sequence"/>
</dbReference>
<keyword evidence="3" id="KW-0119">Carbohydrate metabolism</keyword>
<dbReference type="eggNOG" id="ENOG502QPVE">
    <property type="taxonomic scope" value="Eukaryota"/>
</dbReference>
<dbReference type="HOGENOM" id="CLU_301694_0_0_1"/>
<evidence type="ECO:0000256" key="4">
    <source>
        <dbReference type="ARBA" id="ARBA00049426"/>
    </source>
</evidence>
<dbReference type="GO" id="GO:0047274">
    <property type="term" value="F:galactinol-sucrose galactosyltransferase activity"/>
    <property type="evidence" value="ECO:0007669"/>
    <property type="project" value="UniProtKB-EC"/>
</dbReference>
<organism evidence="5 6">
    <name type="scientific">Mixia osmundae (strain CBS 9802 / IAM 14324 / JCM 22182 / KY 12970)</name>
    <dbReference type="NCBI Taxonomy" id="764103"/>
    <lineage>
        <taxon>Eukaryota</taxon>
        <taxon>Fungi</taxon>
        <taxon>Dikarya</taxon>
        <taxon>Basidiomycota</taxon>
        <taxon>Pucciniomycotina</taxon>
        <taxon>Mixiomycetes</taxon>
        <taxon>Mixiales</taxon>
        <taxon>Mixiaceae</taxon>
        <taxon>Mixia</taxon>
    </lineage>
</organism>
<dbReference type="AlphaFoldDB" id="G7E1U8"/>
<reference evidence="5 6" key="2">
    <citation type="journal article" date="2012" name="Open Biol.">
        <title>Characteristics of nucleosomes and linker DNA regions on the genome of the basidiomycete Mixia osmundae revealed by mono- and dinucleosome mapping.</title>
        <authorList>
            <person name="Nishida H."/>
            <person name="Kondo S."/>
            <person name="Matsumoto T."/>
            <person name="Suzuki Y."/>
            <person name="Yoshikawa H."/>
            <person name="Taylor T.D."/>
            <person name="Sugiyama J."/>
        </authorList>
    </citation>
    <scope>NUCLEOTIDE SEQUENCE [LARGE SCALE GENOMIC DNA]</scope>
    <source>
        <strain evidence="6">CBS 9802 / IAM 14324 / JCM 22182 / KY 12970</strain>
    </source>
</reference>
<dbReference type="GO" id="GO:0004557">
    <property type="term" value="F:alpha-galactosidase activity"/>
    <property type="evidence" value="ECO:0007669"/>
    <property type="project" value="UniProtKB-EC"/>
</dbReference>
<dbReference type="PANTHER" id="PTHR31268:SF32">
    <property type="entry name" value="GALACTINOL--SUCROSE GALACTOSYLTRANSFERASE 2-RELATED"/>
    <property type="match status" value="1"/>
</dbReference>
<dbReference type="OMA" id="VIARTWE"/>
<reference evidence="5 6" key="1">
    <citation type="journal article" date="2011" name="J. Gen. Appl. Microbiol.">
        <title>Draft genome sequencing of the enigmatic basidiomycete Mixia osmundae.</title>
        <authorList>
            <person name="Nishida H."/>
            <person name="Nagatsuka Y."/>
            <person name="Sugiyama J."/>
        </authorList>
    </citation>
    <scope>NUCLEOTIDE SEQUENCE [LARGE SCALE GENOMIC DNA]</scope>
    <source>
        <strain evidence="6">CBS 9802 / IAM 14324 / JCM 22182 / KY 12970</strain>
    </source>
</reference>
<dbReference type="InterPro" id="IPR017853">
    <property type="entry name" value="GH"/>
</dbReference>
<dbReference type="SUPFAM" id="SSF51445">
    <property type="entry name" value="(Trans)glycosidases"/>
    <property type="match status" value="1"/>
</dbReference>
<gene>
    <name evidence="5" type="primary">Mo03480</name>
    <name evidence="5" type="ORF">E5Q_03480</name>
</gene>
<evidence type="ECO:0000313" key="6">
    <source>
        <dbReference type="Proteomes" id="UP000009131"/>
    </source>
</evidence>
<comment type="similarity">
    <text evidence="2">Belongs to the glycosyl hydrolases 36 family.</text>
</comment>
<evidence type="ECO:0000256" key="1">
    <source>
        <dbReference type="ARBA" id="ARBA00001255"/>
    </source>
</evidence>
<dbReference type="Gene3D" id="3.20.20.70">
    <property type="entry name" value="Aldolase class I"/>
    <property type="match status" value="1"/>
</dbReference>
<dbReference type="OrthoDB" id="4664297at2759"/>
<dbReference type="EMBL" id="BABT02000106">
    <property type="protein sequence ID" value="GAA96808.1"/>
    <property type="molecule type" value="Genomic_DNA"/>
</dbReference>
<dbReference type="RefSeq" id="XP_014565311.1">
    <property type="nucleotide sequence ID" value="XM_014709825.1"/>
</dbReference>
<dbReference type="InterPro" id="IPR013785">
    <property type="entry name" value="Aldolase_TIM"/>
</dbReference>
<comment type="catalytic activity">
    <reaction evidence="1">
        <text>Hydrolysis of terminal, non-reducing alpha-D-galactose residues in alpha-D-galactosides, including galactose oligosaccharides, galactomannans and galactolipids.</text>
        <dbReference type="EC" id="3.2.1.22"/>
    </reaction>
</comment>
<dbReference type="STRING" id="764103.G7E1U8"/>